<feature type="region of interest" description="Disordered" evidence="2">
    <location>
        <begin position="356"/>
        <end position="517"/>
    </location>
</feature>
<organism evidence="4 5">
    <name type="scientific">Actinia tenebrosa</name>
    <name type="common">Australian red waratah sea anemone</name>
    <dbReference type="NCBI Taxonomy" id="6105"/>
    <lineage>
        <taxon>Eukaryota</taxon>
        <taxon>Metazoa</taxon>
        <taxon>Cnidaria</taxon>
        <taxon>Anthozoa</taxon>
        <taxon>Hexacorallia</taxon>
        <taxon>Actiniaria</taxon>
        <taxon>Actiniidae</taxon>
        <taxon>Actinia</taxon>
    </lineage>
</organism>
<protein>
    <submittedName>
        <fullName evidence="5">Nuclear receptor coactivator 6-like isoform X1</fullName>
    </submittedName>
</protein>
<feature type="region of interest" description="Disordered" evidence="2">
    <location>
        <begin position="738"/>
        <end position="781"/>
    </location>
</feature>
<feature type="compositionally biased region" description="Polar residues" evidence="2">
    <location>
        <begin position="799"/>
        <end position="814"/>
    </location>
</feature>
<dbReference type="SMART" id="SM00360">
    <property type="entry name" value="RRM"/>
    <property type="match status" value="2"/>
</dbReference>
<evidence type="ECO:0000256" key="2">
    <source>
        <dbReference type="SAM" id="MobiDB-lite"/>
    </source>
</evidence>
<feature type="compositionally biased region" description="Polar residues" evidence="2">
    <location>
        <begin position="846"/>
        <end position="861"/>
    </location>
</feature>
<dbReference type="RefSeq" id="XP_031575411.1">
    <property type="nucleotide sequence ID" value="XM_031719551.1"/>
</dbReference>
<dbReference type="SUPFAM" id="SSF54928">
    <property type="entry name" value="RNA-binding domain, RBD"/>
    <property type="match status" value="1"/>
</dbReference>
<feature type="compositionally biased region" description="Polar residues" evidence="2">
    <location>
        <begin position="738"/>
        <end position="760"/>
    </location>
</feature>
<feature type="domain" description="RRM" evidence="3">
    <location>
        <begin position="75"/>
        <end position="154"/>
    </location>
</feature>
<feature type="region of interest" description="Disordered" evidence="2">
    <location>
        <begin position="645"/>
        <end position="666"/>
    </location>
</feature>
<dbReference type="Proteomes" id="UP000515163">
    <property type="component" value="Unplaced"/>
</dbReference>
<dbReference type="Gene3D" id="3.30.70.330">
    <property type="match status" value="2"/>
</dbReference>
<dbReference type="OrthoDB" id="639027at2759"/>
<dbReference type="InterPro" id="IPR035979">
    <property type="entry name" value="RBD_domain_sf"/>
</dbReference>
<evidence type="ECO:0000256" key="1">
    <source>
        <dbReference type="PROSITE-ProRule" id="PRU00176"/>
    </source>
</evidence>
<sequence>MKQYGSIERIFLVRSEVTGESKGYGFVEYSNKELAAQAKQSLMNTGSKYIGGRILRVDFAEPNLTTCTYEGLHSKTLFIDKLPRDFTNGEVLQEIFSRTGTVTFAQVAVNHQTGASRGFAFVDYATSIDAERGLKAHNGAQIEGSNIRVAYGTPGRTGASILGLQPTNNVSQVVNQIPLIQAGPADIRAMVPQWSAQPMPPSMPHPLMARPLMVHSPHIQNIEVRGPAARFPVPLISQRSPAQQVCSQRAEMIVRPLIREAGARMGSPPQRPLIGGHLVRGPRPLMADIPLRGPGPRQGGPRGFCPRGMAATADPRCAVFRNGPARPLMDSNSNGNVFAQQPPEERVANQAFVPQMEQPQPGSMGIRPVNQSQPQRQQLQALMQSQVQPQPLIQQQQQQWLMSPQNNPQQSQQMQQAPPQPLLQDFRPAEAQGPPVIAPQPLLGQPIGGPSGQMDRPVVHGVEASFDRHGQGQQAAPPGPMGLVGPGNGQWSEHQMSKPGSGPVPQQGLHQSPAKTFIPQPVPEQMLPGFPAGSTSLTAVTNQNQSGGWQTSQVTNGTQSIPSQTPGGQAVPLQYGLPPSQPMAPPQPLMQQLDQTQPHLTSPQLSVAQGQAVGPTQQDPNIQYHNYGFQQQGPLVEQVGMPFTADHVQPPPPPQQQQPVGHAPQSQEIPQVVQLMQKPIQQPFHHHQLPGYPNQQGQVVQPSQQMFQQGPMVAAAETKWVQTAANVLQPTPMMSLQGFQVPSGEQEQQICDTSAQQWRPVQQPTIQSQPGPGPGPGQLQQEQHQMFNPTQQFRTLDHSYQQQQLQMPSNTSTPSPIPQHSAAPVMYSTQASSNDPNQHGQKRANPDQQLTDQSYLNQPQPLMQGMGEFYEANKRPRF</sequence>
<dbReference type="InParanoid" id="A0A6P8J5K6"/>
<keyword evidence="4" id="KW-1185">Reference proteome</keyword>
<feature type="region of interest" description="Disordered" evidence="2">
    <location>
        <begin position="799"/>
        <end position="878"/>
    </location>
</feature>
<feature type="compositionally biased region" description="Low complexity" evidence="2">
    <location>
        <begin position="367"/>
        <end position="417"/>
    </location>
</feature>
<evidence type="ECO:0000313" key="5">
    <source>
        <dbReference type="RefSeq" id="XP_031575411.1"/>
    </source>
</evidence>
<dbReference type="PANTHER" id="PTHR15241">
    <property type="entry name" value="TRANSFORMER-2-RELATED"/>
    <property type="match status" value="1"/>
</dbReference>
<reference evidence="5" key="1">
    <citation type="submission" date="2025-08" db="UniProtKB">
        <authorList>
            <consortium name="RefSeq"/>
        </authorList>
    </citation>
    <scope>IDENTIFICATION</scope>
    <source>
        <tissue evidence="5">Tentacle</tissue>
    </source>
</reference>
<keyword evidence="1" id="KW-0694">RNA-binding</keyword>
<name>A0A6P8J5K6_ACTTE</name>
<feature type="compositionally biased region" description="Polar residues" evidence="2">
    <location>
        <begin position="827"/>
        <end position="839"/>
    </location>
</feature>
<dbReference type="InterPro" id="IPR000504">
    <property type="entry name" value="RRM_dom"/>
</dbReference>
<evidence type="ECO:0000259" key="3">
    <source>
        <dbReference type="PROSITE" id="PS50102"/>
    </source>
</evidence>
<evidence type="ECO:0000313" key="4">
    <source>
        <dbReference type="Proteomes" id="UP000515163"/>
    </source>
</evidence>
<dbReference type="InterPro" id="IPR012677">
    <property type="entry name" value="Nucleotide-bd_a/b_plait_sf"/>
</dbReference>
<dbReference type="PANTHER" id="PTHR15241:SF304">
    <property type="entry name" value="RRM DOMAIN-CONTAINING PROTEIN"/>
    <property type="match status" value="1"/>
</dbReference>
<dbReference type="KEGG" id="aten:116309025"/>
<dbReference type="GeneID" id="116309025"/>
<accession>A0A6P8J5K6</accession>
<dbReference type="GO" id="GO:0003723">
    <property type="term" value="F:RNA binding"/>
    <property type="evidence" value="ECO:0007669"/>
    <property type="project" value="UniProtKB-UniRule"/>
</dbReference>
<gene>
    <name evidence="5" type="primary">LOC116309025</name>
</gene>
<proteinExistence type="predicted"/>
<dbReference type="Pfam" id="PF00076">
    <property type="entry name" value="RRM_1"/>
    <property type="match status" value="2"/>
</dbReference>
<feature type="domain" description="RRM" evidence="3">
    <location>
        <begin position="1"/>
        <end position="62"/>
    </location>
</feature>
<feature type="region of interest" description="Disordered" evidence="2">
    <location>
        <begin position="684"/>
        <end position="703"/>
    </location>
</feature>
<dbReference type="PROSITE" id="PS50102">
    <property type="entry name" value="RRM"/>
    <property type="match status" value="2"/>
</dbReference>
<dbReference type="AlphaFoldDB" id="A0A6P8J5K6"/>
<feature type="compositionally biased region" description="Polar residues" evidence="2">
    <location>
        <begin position="538"/>
        <end position="567"/>
    </location>
</feature>
<feature type="region of interest" description="Disordered" evidence="2">
    <location>
        <begin position="538"/>
        <end position="572"/>
    </location>
</feature>